<feature type="transmembrane region" description="Helical" evidence="8">
    <location>
        <begin position="370"/>
        <end position="394"/>
    </location>
</feature>
<dbReference type="InterPro" id="IPR011701">
    <property type="entry name" value="MFS"/>
</dbReference>
<feature type="transmembrane region" description="Helical" evidence="8">
    <location>
        <begin position="104"/>
        <end position="126"/>
    </location>
</feature>
<feature type="transmembrane region" description="Helical" evidence="8">
    <location>
        <begin position="309"/>
        <end position="326"/>
    </location>
</feature>
<evidence type="ECO:0000313" key="11">
    <source>
        <dbReference type="Proteomes" id="UP001152321"/>
    </source>
</evidence>
<dbReference type="EMBL" id="JANRMI010000003">
    <property type="protein sequence ID" value="MDG0816895.1"/>
    <property type="molecule type" value="Genomic_DNA"/>
</dbReference>
<dbReference type="InterPro" id="IPR004638">
    <property type="entry name" value="EmrB-like"/>
</dbReference>
<reference evidence="10" key="1">
    <citation type="submission" date="2022-08" db="EMBL/GenBank/DDBJ databases">
        <title>Novel Bdellovibrio Species Isolated from Svalbard: Designation Bdellovibrio svalbardensis.</title>
        <authorList>
            <person name="Mitchell R.J."/>
            <person name="Choi S.Y."/>
        </authorList>
    </citation>
    <scope>NUCLEOTIDE SEQUENCE</scope>
    <source>
        <strain evidence="10">PAP01</strain>
    </source>
</reference>
<dbReference type="SUPFAM" id="SSF103473">
    <property type="entry name" value="MFS general substrate transporter"/>
    <property type="match status" value="1"/>
</dbReference>
<dbReference type="RefSeq" id="WP_277578372.1">
    <property type="nucleotide sequence ID" value="NZ_JANRMI010000003.1"/>
</dbReference>
<evidence type="ECO:0000313" key="10">
    <source>
        <dbReference type="EMBL" id="MDG0816895.1"/>
    </source>
</evidence>
<organism evidence="10 11">
    <name type="scientific">Bdellovibrio svalbardensis</name>
    <dbReference type="NCBI Taxonomy" id="2972972"/>
    <lineage>
        <taxon>Bacteria</taxon>
        <taxon>Pseudomonadati</taxon>
        <taxon>Bdellovibrionota</taxon>
        <taxon>Bdellovibrionia</taxon>
        <taxon>Bdellovibrionales</taxon>
        <taxon>Pseudobdellovibrionaceae</taxon>
        <taxon>Bdellovibrio</taxon>
    </lineage>
</organism>
<name>A0ABT6DJ64_9BACT</name>
<feature type="transmembrane region" description="Helical" evidence="8">
    <location>
        <begin position="79"/>
        <end position="98"/>
    </location>
</feature>
<keyword evidence="4" id="KW-1003">Cell membrane</keyword>
<feature type="transmembrane region" description="Helical" evidence="8">
    <location>
        <begin position="276"/>
        <end position="297"/>
    </location>
</feature>
<dbReference type="PRINTS" id="PR01036">
    <property type="entry name" value="TCRTETB"/>
</dbReference>
<feature type="transmembrane region" description="Helical" evidence="8">
    <location>
        <begin position="52"/>
        <end position="70"/>
    </location>
</feature>
<sequence>MKADFMNTKSKLIVLVAVMASLLEIIDSSIVNVALPTMMGNLGATLEDISMVITGYAIANAIILPVSAWAGERIGRRRYFLGCIGLFTLTSVACGFAPNLYTLIFFRILQGLAGGALLPTSQTLIYEQFPKEKAGTAGAIFGMSVMIGPTLGPTLGGWLTDNFGWRSIFNVNLPMGIIAILIGMACIENPAFATGSKENKKGFDTWGLVLLVLGIGSLQYMLERGESNDWFDSKVISFCAFLTVVCLPLFVWWETKVKDPIMNVRLFKNGIVANGAALQGMLGFFLYGLVFALPVFVAQTFHYDATQTGMLFIPGSIITAMVMPFVGKALGKGVNPKLLISIGFIGVLGTLYAMTLLTPQSSKEQVLHALYIRGFAMAFLFVPINSSILSQFSGITMGQVSGMLNLFRQIGGSIGIAFIGTMMTKTGKQHYADMTNNVTLLDHNTWSAYNQAMSGQKLSTSVGMASKAQIAIRSIYGRVQAQVFVLSFREIMFIIMIVMVFAFVPLYLLKFKEKTTKIVDSH</sequence>
<dbReference type="Proteomes" id="UP001152321">
    <property type="component" value="Unassembled WGS sequence"/>
</dbReference>
<dbReference type="Pfam" id="PF07690">
    <property type="entry name" value="MFS_1"/>
    <property type="match status" value="1"/>
</dbReference>
<dbReference type="NCBIfam" id="TIGR00711">
    <property type="entry name" value="efflux_EmrB"/>
    <property type="match status" value="1"/>
</dbReference>
<feature type="transmembrane region" description="Helical" evidence="8">
    <location>
        <begin position="203"/>
        <end position="222"/>
    </location>
</feature>
<feature type="domain" description="Major facilitator superfamily (MFS) profile" evidence="9">
    <location>
        <begin position="13"/>
        <end position="514"/>
    </location>
</feature>
<feature type="transmembrane region" description="Helical" evidence="8">
    <location>
        <begin position="138"/>
        <end position="159"/>
    </location>
</feature>
<evidence type="ECO:0000256" key="1">
    <source>
        <dbReference type="ARBA" id="ARBA00004651"/>
    </source>
</evidence>
<comment type="similarity">
    <text evidence="2">Belongs to the major facilitator superfamily. EmrB family.</text>
</comment>
<dbReference type="PANTHER" id="PTHR42718">
    <property type="entry name" value="MAJOR FACILITATOR SUPERFAMILY MULTIDRUG TRANSPORTER MFSC"/>
    <property type="match status" value="1"/>
</dbReference>
<accession>A0ABT6DJ64</accession>
<dbReference type="PROSITE" id="PS50850">
    <property type="entry name" value="MFS"/>
    <property type="match status" value="1"/>
</dbReference>
<dbReference type="PANTHER" id="PTHR42718:SF9">
    <property type="entry name" value="MAJOR FACILITATOR SUPERFAMILY MULTIDRUG TRANSPORTER MFSC"/>
    <property type="match status" value="1"/>
</dbReference>
<evidence type="ECO:0000256" key="2">
    <source>
        <dbReference type="ARBA" id="ARBA00008537"/>
    </source>
</evidence>
<evidence type="ECO:0000256" key="5">
    <source>
        <dbReference type="ARBA" id="ARBA00022692"/>
    </source>
</evidence>
<keyword evidence="7 8" id="KW-0472">Membrane</keyword>
<evidence type="ECO:0000256" key="8">
    <source>
        <dbReference type="SAM" id="Phobius"/>
    </source>
</evidence>
<evidence type="ECO:0000259" key="9">
    <source>
        <dbReference type="PROSITE" id="PS50850"/>
    </source>
</evidence>
<protein>
    <submittedName>
        <fullName evidence="10">DHA2 family efflux MFS transporter permease subunit</fullName>
    </submittedName>
</protein>
<gene>
    <name evidence="10" type="ORF">NWE73_11000</name>
</gene>
<evidence type="ECO:0000256" key="4">
    <source>
        <dbReference type="ARBA" id="ARBA00022475"/>
    </source>
</evidence>
<keyword evidence="5 8" id="KW-0812">Transmembrane</keyword>
<feature type="transmembrane region" description="Helical" evidence="8">
    <location>
        <begin position="406"/>
        <end position="424"/>
    </location>
</feature>
<evidence type="ECO:0000256" key="7">
    <source>
        <dbReference type="ARBA" id="ARBA00023136"/>
    </source>
</evidence>
<keyword evidence="11" id="KW-1185">Reference proteome</keyword>
<dbReference type="InterPro" id="IPR020846">
    <property type="entry name" value="MFS_dom"/>
</dbReference>
<comment type="subcellular location">
    <subcellularLocation>
        <location evidence="1">Cell membrane</location>
        <topology evidence="1">Multi-pass membrane protein</topology>
    </subcellularLocation>
</comment>
<evidence type="ECO:0000256" key="6">
    <source>
        <dbReference type="ARBA" id="ARBA00022989"/>
    </source>
</evidence>
<comment type="caution">
    <text evidence="10">The sequence shown here is derived from an EMBL/GenBank/DDBJ whole genome shotgun (WGS) entry which is preliminary data.</text>
</comment>
<evidence type="ECO:0000256" key="3">
    <source>
        <dbReference type="ARBA" id="ARBA00022448"/>
    </source>
</evidence>
<dbReference type="InterPro" id="IPR036259">
    <property type="entry name" value="MFS_trans_sf"/>
</dbReference>
<dbReference type="CDD" id="cd17503">
    <property type="entry name" value="MFS_LmrB_MDR_like"/>
    <property type="match status" value="1"/>
</dbReference>
<feature type="transmembrane region" description="Helical" evidence="8">
    <location>
        <begin position="171"/>
        <end position="191"/>
    </location>
</feature>
<proteinExistence type="inferred from homology"/>
<feature type="transmembrane region" description="Helical" evidence="8">
    <location>
        <begin position="234"/>
        <end position="255"/>
    </location>
</feature>
<feature type="transmembrane region" description="Helical" evidence="8">
    <location>
        <begin position="491"/>
        <end position="509"/>
    </location>
</feature>
<keyword evidence="3" id="KW-0813">Transport</keyword>
<feature type="transmembrane region" description="Helical" evidence="8">
    <location>
        <begin position="338"/>
        <end position="358"/>
    </location>
</feature>
<dbReference type="Gene3D" id="1.20.1250.20">
    <property type="entry name" value="MFS general substrate transporter like domains"/>
    <property type="match status" value="1"/>
</dbReference>
<keyword evidence="6 8" id="KW-1133">Transmembrane helix</keyword>